<name>A0A1G9BRX1_9FLAO</name>
<evidence type="ECO:0000313" key="1">
    <source>
        <dbReference type="EMBL" id="SDK42040.1"/>
    </source>
</evidence>
<evidence type="ECO:0000313" key="2">
    <source>
        <dbReference type="Proteomes" id="UP000199580"/>
    </source>
</evidence>
<accession>A0A1G9BRX1</accession>
<dbReference type="STRING" id="1128970.SAMN04487935_3326"/>
<dbReference type="Proteomes" id="UP000199580">
    <property type="component" value="Unassembled WGS sequence"/>
</dbReference>
<organism evidence="1 2">
    <name type="scientific">Flavobacterium noncentrifugens</name>
    <dbReference type="NCBI Taxonomy" id="1128970"/>
    <lineage>
        <taxon>Bacteria</taxon>
        <taxon>Pseudomonadati</taxon>
        <taxon>Bacteroidota</taxon>
        <taxon>Flavobacteriia</taxon>
        <taxon>Flavobacteriales</taxon>
        <taxon>Flavobacteriaceae</taxon>
        <taxon>Flavobacterium</taxon>
    </lineage>
</organism>
<dbReference type="AlphaFoldDB" id="A0A1G9BRX1"/>
<reference evidence="1 2" key="1">
    <citation type="submission" date="2016-10" db="EMBL/GenBank/DDBJ databases">
        <authorList>
            <person name="de Groot N.N."/>
        </authorList>
    </citation>
    <scope>NUCLEOTIDE SEQUENCE [LARGE SCALE GENOMIC DNA]</scope>
    <source>
        <strain evidence="1 2">CGMCC 1.10076</strain>
    </source>
</reference>
<proteinExistence type="predicted"/>
<dbReference type="EMBL" id="FNEZ01000006">
    <property type="protein sequence ID" value="SDK42040.1"/>
    <property type="molecule type" value="Genomic_DNA"/>
</dbReference>
<gene>
    <name evidence="1" type="ORF">SAMN04487935_3326</name>
</gene>
<keyword evidence="2" id="KW-1185">Reference proteome</keyword>
<protein>
    <submittedName>
        <fullName evidence="1">Uncharacterized protein</fullName>
    </submittedName>
</protein>
<sequence>MSKETKKRNYYNTEFLNALQKMFGFGHDYLRKFLRGDRPGLMQDRIQTEYKRLENSEKVVVTKYLNK</sequence>